<protein>
    <submittedName>
        <fullName evidence="6">CRISPR-associated endoribonuclease Cas6</fullName>
    </submittedName>
</protein>
<keyword evidence="7" id="KW-1185">Reference proteome</keyword>
<evidence type="ECO:0000256" key="2">
    <source>
        <dbReference type="ARBA" id="ARBA00022759"/>
    </source>
</evidence>
<sequence>MRIEYKNIEFELKALTEIKLPYFKGSAFRGGFGHIFRKITCVLKRLNCLECPLKNQCIYSYVFETPPLENSNILNMSNYEKIPHPFIFEPPETKKKFFQPEETLNLKILLIGKAIEFAPYFIYTISELGKVGIGKGRGKFTVENINVSERQLFHLNNTNRRECYGILKIRAITPLRIKYNRDLVRDIEFHILIRSLLRRLSLIYYFHIKPEILIHEPKELIRKAETVKKVQDITFWYDWERYSSRQDKRMKLGGVIGEIIYKGNISIFIPYVKAGEILHVGKGTSFGLGKYEIVEFST</sequence>
<evidence type="ECO:0000256" key="4">
    <source>
        <dbReference type="ARBA" id="ARBA00023118"/>
    </source>
</evidence>
<dbReference type="NCBIfam" id="TIGR01877">
    <property type="entry name" value="cas_cas6"/>
    <property type="match status" value="1"/>
</dbReference>
<dbReference type="Gene3D" id="3.30.70.1900">
    <property type="match status" value="1"/>
</dbReference>
<comment type="caution">
    <text evidence="6">The sequence shown here is derived from an EMBL/GenBank/DDBJ whole genome shotgun (WGS) entry which is preliminary data.</text>
</comment>
<dbReference type="EMBL" id="BSDX01000001">
    <property type="protein sequence ID" value="GLI53992.1"/>
    <property type="molecule type" value="Genomic_DNA"/>
</dbReference>
<keyword evidence="4" id="KW-0051">Antiviral defense</keyword>
<evidence type="ECO:0000313" key="7">
    <source>
        <dbReference type="Proteomes" id="UP001144297"/>
    </source>
</evidence>
<accession>A0A9W6GHB9</accession>
<organism evidence="6 7">
    <name type="scientific">Thermodesulfovibrio yellowstonii</name>
    <dbReference type="NCBI Taxonomy" id="28262"/>
    <lineage>
        <taxon>Bacteria</taxon>
        <taxon>Pseudomonadati</taxon>
        <taxon>Nitrospirota</taxon>
        <taxon>Thermodesulfovibrionia</taxon>
        <taxon>Thermodesulfovibrionales</taxon>
        <taxon>Thermodesulfovibrionaceae</taxon>
        <taxon>Thermodesulfovibrio</taxon>
    </lineage>
</organism>
<keyword evidence="3" id="KW-0378">Hydrolase</keyword>
<proteinExistence type="predicted"/>
<dbReference type="GO" id="GO:0051607">
    <property type="term" value="P:defense response to virus"/>
    <property type="evidence" value="ECO:0007669"/>
    <property type="project" value="UniProtKB-KW"/>
</dbReference>
<dbReference type="InterPro" id="IPR010156">
    <property type="entry name" value="CRISPR-assoc_prot_Cas6"/>
</dbReference>
<evidence type="ECO:0000256" key="1">
    <source>
        <dbReference type="ARBA" id="ARBA00022722"/>
    </source>
</evidence>
<evidence type="ECO:0000259" key="5">
    <source>
        <dbReference type="Pfam" id="PF10040"/>
    </source>
</evidence>
<reference evidence="6" key="1">
    <citation type="submission" date="2022-12" db="EMBL/GenBank/DDBJ databases">
        <title>Reference genome sequencing for broad-spectrum identification of bacterial and archaeal isolates by mass spectrometry.</title>
        <authorList>
            <person name="Sekiguchi Y."/>
            <person name="Tourlousse D.M."/>
        </authorList>
    </citation>
    <scope>NUCLEOTIDE SEQUENCE</scope>
    <source>
        <strain evidence="6">TSL-P1</strain>
    </source>
</reference>
<gene>
    <name evidence="6" type="primary">cas6_2</name>
    <name evidence="6" type="ORF">TISLANDTSLP1_16850</name>
</gene>
<evidence type="ECO:0000313" key="6">
    <source>
        <dbReference type="EMBL" id="GLI53992.1"/>
    </source>
</evidence>
<name>A0A9W6GHB9_9BACT</name>
<feature type="domain" description="CRISPR-associated protein Cas6 C-terminal" evidence="5">
    <location>
        <begin position="170"/>
        <end position="291"/>
    </location>
</feature>
<dbReference type="InterPro" id="IPR019267">
    <property type="entry name" value="CRISPR-assoc_Cas6_C"/>
</dbReference>
<dbReference type="GO" id="GO:0016788">
    <property type="term" value="F:hydrolase activity, acting on ester bonds"/>
    <property type="evidence" value="ECO:0007669"/>
    <property type="project" value="InterPro"/>
</dbReference>
<evidence type="ECO:0000256" key="3">
    <source>
        <dbReference type="ARBA" id="ARBA00022801"/>
    </source>
</evidence>
<dbReference type="GO" id="GO:0004519">
    <property type="term" value="F:endonuclease activity"/>
    <property type="evidence" value="ECO:0007669"/>
    <property type="project" value="UniProtKB-KW"/>
</dbReference>
<dbReference type="Pfam" id="PF10040">
    <property type="entry name" value="CRISPR_Cas6"/>
    <property type="match status" value="1"/>
</dbReference>
<keyword evidence="2" id="KW-0255">Endonuclease</keyword>
<keyword evidence="1" id="KW-0540">Nuclease</keyword>
<dbReference type="AlphaFoldDB" id="A0A9W6GHB9"/>
<dbReference type="Proteomes" id="UP001144297">
    <property type="component" value="Unassembled WGS sequence"/>
</dbReference>